<proteinExistence type="predicted"/>
<dbReference type="EMBL" id="QEAS01000001">
    <property type="protein sequence ID" value="PWG82314.1"/>
    <property type="molecule type" value="Genomic_DNA"/>
</dbReference>
<comment type="caution">
    <text evidence="2">The sequence shown here is derived from an EMBL/GenBank/DDBJ whole genome shotgun (WGS) entry which is preliminary data.</text>
</comment>
<dbReference type="InterPro" id="IPR029052">
    <property type="entry name" value="Metallo-depent_PP-like"/>
</dbReference>
<dbReference type="SUPFAM" id="SSF56300">
    <property type="entry name" value="Metallo-dependent phosphatases"/>
    <property type="match status" value="1"/>
</dbReference>
<keyword evidence="2" id="KW-0378">Hydrolase</keyword>
<organism evidence="2 3">
    <name type="scientific">Pararcticibacter amylolyticus</name>
    <dbReference type="NCBI Taxonomy" id="2173175"/>
    <lineage>
        <taxon>Bacteria</taxon>
        <taxon>Pseudomonadati</taxon>
        <taxon>Bacteroidota</taxon>
        <taxon>Sphingobacteriia</taxon>
        <taxon>Sphingobacteriales</taxon>
        <taxon>Sphingobacteriaceae</taxon>
        <taxon>Pararcticibacter</taxon>
    </lineage>
</organism>
<gene>
    <name evidence="2" type="primary">pdeM</name>
    <name evidence="2" type="ORF">DDR33_00100</name>
</gene>
<dbReference type="Proteomes" id="UP000245647">
    <property type="component" value="Unassembled WGS sequence"/>
</dbReference>
<dbReference type="GO" id="GO:0016787">
    <property type="term" value="F:hydrolase activity"/>
    <property type="evidence" value="ECO:0007669"/>
    <property type="project" value="InterPro"/>
</dbReference>
<dbReference type="AlphaFoldDB" id="A0A2U2PLZ8"/>
<keyword evidence="2" id="KW-0436">Ligase</keyword>
<keyword evidence="2" id="KW-0540">Nuclease</keyword>
<dbReference type="GO" id="GO:0016874">
    <property type="term" value="F:ligase activity"/>
    <property type="evidence" value="ECO:0007669"/>
    <property type="project" value="UniProtKB-KW"/>
</dbReference>
<feature type="domain" description="Calcineurin-like phosphoesterase" evidence="1">
    <location>
        <begin position="29"/>
        <end position="157"/>
    </location>
</feature>
<accession>A0A2U2PLZ8</accession>
<dbReference type="GO" id="GO:0004519">
    <property type="term" value="F:endonuclease activity"/>
    <property type="evidence" value="ECO:0007669"/>
    <property type="project" value="UniProtKB-KW"/>
</dbReference>
<dbReference type="OrthoDB" id="9795838at2"/>
<dbReference type="InterPro" id="IPR026336">
    <property type="entry name" value="PdeM-like"/>
</dbReference>
<keyword evidence="2" id="KW-0255">Endonuclease</keyword>
<evidence type="ECO:0000313" key="2">
    <source>
        <dbReference type="EMBL" id="PWG82314.1"/>
    </source>
</evidence>
<name>A0A2U2PLZ8_9SPHI</name>
<dbReference type="PANTHER" id="PTHR39323">
    <property type="entry name" value="BLR1149 PROTEIN"/>
    <property type="match status" value="1"/>
</dbReference>
<sequence>MMTAGMKWELLGQEIILFPQKAMYWAEERALIVADLHIGKVGHFRKAGIAIPKLLEQEDLAVLSDLVNLVKPEKIIFLGDLFHSDINNDWDWLKLWCELFSSTEMILVRGNHDILHDKYYREAGFTVCESLHLSPYIFSHEPLEKSGNGYVISGHIHPAVRLRGKGRQSLILPCFHFGEKQAVLPAFGRFTGNCCIAVNQADITFVVMKDKIMMLSS</sequence>
<dbReference type="NCBIfam" id="TIGR04123">
    <property type="entry name" value="P_estr_lig_assc"/>
    <property type="match status" value="1"/>
</dbReference>
<dbReference type="PANTHER" id="PTHR39323:SF1">
    <property type="entry name" value="BLR1149 PROTEIN"/>
    <property type="match status" value="1"/>
</dbReference>
<dbReference type="PIRSF" id="PIRSF000887">
    <property type="entry name" value="Pesterase_MJ0037"/>
    <property type="match status" value="1"/>
</dbReference>
<dbReference type="InterPro" id="IPR024173">
    <property type="entry name" value="Pesterase_MJ0037-like"/>
</dbReference>
<keyword evidence="3" id="KW-1185">Reference proteome</keyword>
<evidence type="ECO:0000259" key="1">
    <source>
        <dbReference type="Pfam" id="PF00149"/>
    </source>
</evidence>
<dbReference type="Pfam" id="PF00149">
    <property type="entry name" value="Metallophos"/>
    <property type="match status" value="1"/>
</dbReference>
<dbReference type="InterPro" id="IPR004843">
    <property type="entry name" value="Calcineurin-like_PHP"/>
</dbReference>
<evidence type="ECO:0000313" key="3">
    <source>
        <dbReference type="Proteomes" id="UP000245647"/>
    </source>
</evidence>
<reference evidence="2 3" key="1">
    <citation type="submission" date="2018-04" db="EMBL/GenBank/DDBJ databases">
        <title>Pedobacter chongqingensis sp. nov., isolated from a rottenly hemp rope.</title>
        <authorList>
            <person name="Cai Y."/>
        </authorList>
    </citation>
    <scope>NUCLEOTIDE SEQUENCE [LARGE SCALE GENOMIC DNA]</scope>
    <source>
        <strain evidence="2 3">FJ4-8</strain>
    </source>
</reference>
<protein>
    <submittedName>
        <fullName evidence="2">Ligase-associated DNA damage response endonuclease PdeM</fullName>
    </submittedName>
</protein>
<dbReference type="Gene3D" id="3.60.21.10">
    <property type="match status" value="1"/>
</dbReference>